<evidence type="ECO:0000256" key="3">
    <source>
        <dbReference type="ARBA" id="ARBA00022475"/>
    </source>
</evidence>
<dbReference type="EMBL" id="CP027059">
    <property type="protein sequence ID" value="UQZ81543.1"/>
    <property type="molecule type" value="Genomic_DNA"/>
</dbReference>
<keyword evidence="2" id="KW-0813">Transport</keyword>
<dbReference type="PROSITE" id="PS00211">
    <property type="entry name" value="ABC_TRANSPORTER_1"/>
    <property type="match status" value="1"/>
</dbReference>
<dbReference type="PANTHER" id="PTHR42771">
    <property type="entry name" value="IRON(3+)-HYDROXAMATE IMPORT ATP-BINDING PROTEIN FHUC"/>
    <property type="match status" value="1"/>
</dbReference>
<evidence type="ECO:0000313" key="11">
    <source>
        <dbReference type="EMBL" id="UQZ81543.1"/>
    </source>
</evidence>
<protein>
    <submittedName>
        <fullName evidence="11">Siderophore transport system ATP-binding protein YusV</fullName>
    </submittedName>
</protein>
<dbReference type="Gene3D" id="3.40.50.300">
    <property type="entry name" value="P-loop containing nucleotide triphosphate hydrolases"/>
    <property type="match status" value="1"/>
</dbReference>
<evidence type="ECO:0000313" key="12">
    <source>
        <dbReference type="Proteomes" id="UP001057134"/>
    </source>
</evidence>
<comment type="subcellular location">
    <subcellularLocation>
        <location evidence="1">Cell membrane</location>
        <topology evidence="1">Peripheral membrane protein</topology>
    </subcellularLocation>
</comment>
<evidence type="ECO:0000256" key="7">
    <source>
        <dbReference type="ARBA" id="ARBA00023004"/>
    </source>
</evidence>
<evidence type="ECO:0000256" key="5">
    <source>
        <dbReference type="ARBA" id="ARBA00022741"/>
    </source>
</evidence>
<keyword evidence="3" id="KW-1003">Cell membrane</keyword>
<dbReference type="PROSITE" id="PS50893">
    <property type="entry name" value="ABC_TRANSPORTER_2"/>
    <property type="match status" value="1"/>
</dbReference>
<evidence type="ECO:0000259" key="10">
    <source>
        <dbReference type="PROSITE" id="PS50893"/>
    </source>
</evidence>
<feature type="domain" description="ABC transporter" evidence="10">
    <location>
        <begin position="4"/>
        <end position="240"/>
    </location>
</feature>
<evidence type="ECO:0000256" key="6">
    <source>
        <dbReference type="ARBA" id="ARBA00022840"/>
    </source>
</evidence>
<keyword evidence="5" id="KW-0547">Nucleotide-binding</keyword>
<keyword evidence="7" id="KW-0408">Iron</keyword>
<keyword evidence="12" id="KW-1185">Reference proteome</keyword>
<dbReference type="Pfam" id="PF00005">
    <property type="entry name" value="ABC_tran"/>
    <property type="match status" value="1"/>
</dbReference>
<organism evidence="11 12">
    <name type="scientific">Paenibacillus konkukensis</name>
    <dbReference type="NCBI Taxonomy" id="2020716"/>
    <lineage>
        <taxon>Bacteria</taxon>
        <taxon>Bacillati</taxon>
        <taxon>Bacillota</taxon>
        <taxon>Bacilli</taxon>
        <taxon>Bacillales</taxon>
        <taxon>Paenibacillaceae</taxon>
        <taxon>Paenibacillus</taxon>
    </lineage>
</organism>
<dbReference type="InterPro" id="IPR003593">
    <property type="entry name" value="AAA+_ATPase"/>
</dbReference>
<proteinExistence type="predicted"/>
<evidence type="ECO:0000256" key="9">
    <source>
        <dbReference type="ARBA" id="ARBA00023136"/>
    </source>
</evidence>
<dbReference type="InterPro" id="IPR051535">
    <property type="entry name" value="Siderophore_ABC-ATPase"/>
</dbReference>
<evidence type="ECO:0000256" key="1">
    <source>
        <dbReference type="ARBA" id="ARBA00004202"/>
    </source>
</evidence>
<keyword evidence="6 11" id="KW-0067">ATP-binding</keyword>
<sequence length="272" mass="30135">MSVLAARSLRLSYEGKTVIDKLDLAFTEGRIHAVIGPNGCGKSTLLKALARQLKPDDGAVLLDGKQLYRMGGKAAARQLGLLAQTQESAAEWTVQQLAAFGRYPHRTFMQGETDEDREIIEWAIGAAGMRPLAHRPLGQLSGGERQRAWIAMALAQRPRVLLLDEPTTFLDIRHQIEIMELVRQMNRTLPITVVMVLHDMHHAARYSDELIVMSAGKIYAQGSPADVLTPRMLGDVFGVDASVIADVETGKPLIVTRGLIHSRERQEEEEKR</sequence>
<dbReference type="SMART" id="SM00382">
    <property type="entry name" value="AAA"/>
    <property type="match status" value="1"/>
</dbReference>
<reference evidence="11" key="2">
    <citation type="journal article" date="2021" name="J Anim Sci Technol">
        <title>Complete genome sequence of Paenibacillus konkukensis sp. nov. SK3146 as a potential probiotic strain.</title>
        <authorList>
            <person name="Jung H.I."/>
            <person name="Park S."/>
            <person name="Niu K.M."/>
            <person name="Lee S.W."/>
            <person name="Kothari D."/>
            <person name="Yi K.J."/>
            <person name="Kim S.K."/>
        </authorList>
    </citation>
    <scope>NUCLEOTIDE SEQUENCE</scope>
    <source>
        <strain evidence="11">SK3146</strain>
    </source>
</reference>
<dbReference type="InterPro" id="IPR003439">
    <property type="entry name" value="ABC_transporter-like_ATP-bd"/>
</dbReference>
<keyword evidence="8" id="KW-0406">Ion transport</keyword>
<reference evidence="11" key="1">
    <citation type="submission" date="2018-02" db="EMBL/GenBank/DDBJ databases">
        <authorList>
            <person name="Kim S.-K."/>
            <person name="Jung H.-I."/>
            <person name="Lee S.-W."/>
        </authorList>
    </citation>
    <scope>NUCLEOTIDE SEQUENCE</scope>
    <source>
        <strain evidence="11">SK3146</strain>
    </source>
</reference>
<dbReference type="InterPro" id="IPR017871">
    <property type="entry name" value="ABC_transporter-like_CS"/>
</dbReference>
<dbReference type="CDD" id="cd03214">
    <property type="entry name" value="ABC_Iron-Siderophores_B12_Hemin"/>
    <property type="match status" value="1"/>
</dbReference>
<dbReference type="GO" id="GO:0005524">
    <property type="term" value="F:ATP binding"/>
    <property type="evidence" value="ECO:0007669"/>
    <property type="project" value="UniProtKB-KW"/>
</dbReference>
<dbReference type="SUPFAM" id="SSF52540">
    <property type="entry name" value="P-loop containing nucleoside triphosphate hydrolases"/>
    <property type="match status" value="1"/>
</dbReference>
<gene>
    <name evidence="11" type="primary">yusV_1</name>
    <name evidence="11" type="ORF">SK3146_00699</name>
</gene>
<dbReference type="InterPro" id="IPR027417">
    <property type="entry name" value="P-loop_NTPase"/>
</dbReference>
<dbReference type="Proteomes" id="UP001057134">
    <property type="component" value="Chromosome"/>
</dbReference>
<name>A0ABY4RH57_9BACL</name>
<evidence type="ECO:0000256" key="2">
    <source>
        <dbReference type="ARBA" id="ARBA00022448"/>
    </source>
</evidence>
<accession>A0ABY4RH57</accession>
<keyword evidence="9" id="KW-0472">Membrane</keyword>
<evidence type="ECO:0000256" key="8">
    <source>
        <dbReference type="ARBA" id="ARBA00023065"/>
    </source>
</evidence>
<dbReference type="PANTHER" id="PTHR42771:SF2">
    <property type="entry name" value="IRON(3+)-HYDROXAMATE IMPORT ATP-BINDING PROTEIN FHUC"/>
    <property type="match status" value="1"/>
</dbReference>
<evidence type="ECO:0000256" key="4">
    <source>
        <dbReference type="ARBA" id="ARBA00022496"/>
    </source>
</evidence>
<keyword evidence="4" id="KW-0410">Iron transport</keyword>